<evidence type="ECO:0000313" key="4">
    <source>
        <dbReference type="Proteomes" id="UP000028341"/>
    </source>
</evidence>
<evidence type="ECO:0000256" key="1">
    <source>
        <dbReference type="SAM" id="MobiDB-lite"/>
    </source>
</evidence>
<dbReference type="AlphaFoldDB" id="A0A081XJZ0"/>
<feature type="transmembrane region" description="Helical" evidence="2">
    <location>
        <begin position="152"/>
        <end position="171"/>
    </location>
</feature>
<feature type="transmembrane region" description="Helical" evidence="2">
    <location>
        <begin position="102"/>
        <end position="119"/>
    </location>
</feature>
<evidence type="ECO:0000256" key="2">
    <source>
        <dbReference type="SAM" id="Phobius"/>
    </source>
</evidence>
<dbReference type="eggNOG" id="ENOG5030I2D">
    <property type="taxonomic scope" value="Bacteria"/>
</dbReference>
<dbReference type="STRING" id="55952.BU52_28225"/>
<feature type="transmembrane region" description="Helical" evidence="2">
    <location>
        <begin position="74"/>
        <end position="96"/>
    </location>
</feature>
<evidence type="ECO:0000313" key="3">
    <source>
        <dbReference type="EMBL" id="KES03863.1"/>
    </source>
</evidence>
<dbReference type="EMBL" id="JFCB01000033">
    <property type="protein sequence ID" value="KES03863.1"/>
    <property type="molecule type" value="Genomic_DNA"/>
</dbReference>
<feature type="compositionally biased region" description="Pro residues" evidence="1">
    <location>
        <begin position="1"/>
        <end position="12"/>
    </location>
</feature>
<keyword evidence="2" id="KW-1133">Transmembrane helix</keyword>
<feature type="region of interest" description="Disordered" evidence="1">
    <location>
        <begin position="1"/>
        <end position="41"/>
    </location>
</feature>
<keyword evidence="2" id="KW-0472">Membrane</keyword>
<dbReference type="Proteomes" id="UP000028341">
    <property type="component" value="Unassembled WGS sequence"/>
</dbReference>
<organism evidence="3 4">
    <name type="scientific">Streptomyces toyocaensis</name>
    <dbReference type="NCBI Taxonomy" id="55952"/>
    <lineage>
        <taxon>Bacteria</taxon>
        <taxon>Bacillati</taxon>
        <taxon>Actinomycetota</taxon>
        <taxon>Actinomycetes</taxon>
        <taxon>Kitasatosporales</taxon>
        <taxon>Streptomycetaceae</taxon>
        <taxon>Streptomyces</taxon>
    </lineage>
</organism>
<keyword evidence="4" id="KW-1185">Reference proteome</keyword>
<sequence>MSNEQPTPPQQPPYGTYGQPPGPYGAPPAPQPGAFAHPGAHHPHGWTGAPPYYAPSPPPPPPLTMPGPVRAAQIVIFATFGLGVLLTVLVGVTVGAESAGRFFATYLMTVALFVLAFRYPTAGNGVRVASIVLASVQILFALSATAQGVPLGILPLGTAVAVVVLLGQGSAGQWFRRPRSNGVPPQYG</sequence>
<dbReference type="OrthoDB" id="4570891at2"/>
<proteinExistence type="predicted"/>
<feature type="transmembrane region" description="Helical" evidence="2">
    <location>
        <begin position="126"/>
        <end position="146"/>
    </location>
</feature>
<protein>
    <submittedName>
        <fullName evidence="3">Uncharacterized protein</fullName>
    </submittedName>
</protein>
<name>A0A081XJZ0_STRTO</name>
<gene>
    <name evidence="3" type="ORF">BU52_28225</name>
</gene>
<accession>A0A081XJZ0</accession>
<feature type="compositionally biased region" description="Pro residues" evidence="1">
    <location>
        <begin position="20"/>
        <end position="31"/>
    </location>
</feature>
<reference evidence="3 4" key="1">
    <citation type="submission" date="2014-02" db="EMBL/GenBank/DDBJ databases">
        <title>The genome announcement of Streptomyces toyocaensis NRRL15009.</title>
        <authorList>
            <person name="Hong H.-J."/>
            <person name="Kwun M.J."/>
        </authorList>
    </citation>
    <scope>NUCLEOTIDE SEQUENCE [LARGE SCALE GENOMIC DNA]</scope>
    <source>
        <strain evidence="3 4">NRRL 15009</strain>
    </source>
</reference>
<comment type="caution">
    <text evidence="3">The sequence shown here is derived from an EMBL/GenBank/DDBJ whole genome shotgun (WGS) entry which is preliminary data.</text>
</comment>
<dbReference type="RefSeq" id="WP_037939379.1">
    <property type="nucleotide sequence ID" value="NZ_JBFADL010000011.1"/>
</dbReference>
<keyword evidence="2" id="KW-0812">Transmembrane</keyword>